<dbReference type="SUPFAM" id="SSF89392">
    <property type="entry name" value="Prokaryotic lipoproteins and lipoprotein localization factors"/>
    <property type="match status" value="1"/>
</dbReference>
<dbReference type="Proteomes" id="UP000630660">
    <property type="component" value="Unassembled WGS sequence"/>
</dbReference>
<organism evidence="2 3">
    <name type="scientific">candidate division WOR-3 bacterium</name>
    <dbReference type="NCBI Taxonomy" id="2052148"/>
    <lineage>
        <taxon>Bacteria</taxon>
        <taxon>Bacteria division WOR-3</taxon>
    </lineage>
</organism>
<dbReference type="PANTHER" id="PTHR37507:SF2">
    <property type="entry name" value="SPORULATION PROTEIN YDCC"/>
    <property type="match status" value="1"/>
</dbReference>
<dbReference type="Gene3D" id="2.50.20.10">
    <property type="entry name" value="Lipoprotein localisation LolA/LolB/LppX"/>
    <property type="match status" value="1"/>
</dbReference>
<dbReference type="EMBL" id="WJKJ01000042">
    <property type="protein sequence ID" value="MBD3363851.1"/>
    <property type="molecule type" value="Genomic_DNA"/>
</dbReference>
<evidence type="ECO:0000256" key="1">
    <source>
        <dbReference type="SAM" id="SignalP"/>
    </source>
</evidence>
<dbReference type="InterPro" id="IPR029046">
    <property type="entry name" value="LolA/LolB/LppX"/>
</dbReference>
<feature type="chain" id="PRO_5038876807" evidence="1">
    <location>
        <begin position="26"/>
        <end position="220"/>
    </location>
</feature>
<evidence type="ECO:0000313" key="2">
    <source>
        <dbReference type="EMBL" id="MBD3363851.1"/>
    </source>
</evidence>
<dbReference type="PANTHER" id="PTHR37507">
    <property type="entry name" value="SPORULATION PROTEIN YDCC"/>
    <property type="match status" value="1"/>
</dbReference>
<reference evidence="2" key="1">
    <citation type="submission" date="2019-11" db="EMBL/GenBank/DDBJ databases">
        <title>Microbial mats filling the niche in hypersaline microbial mats.</title>
        <authorList>
            <person name="Wong H.L."/>
            <person name="Macleod F.I."/>
            <person name="White R.A. III"/>
            <person name="Burns B.P."/>
        </authorList>
    </citation>
    <scope>NUCLEOTIDE SEQUENCE</scope>
    <source>
        <strain evidence="2">Bin_327</strain>
    </source>
</reference>
<accession>A0A9D5QCB9</accession>
<dbReference type="InterPro" id="IPR052944">
    <property type="entry name" value="Sporulation_related"/>
</dbReference>
<evidence type="ECO:0000313" key="3">
    <source>
        <dbReference type="Proteomes" id="UP000630660"/>
    </source>
</evidence>
<name>A0A9D5QCB9_UNCW3</name>
<keyword evidence="1" id="KW-0732">Signal</keyword>
<feature type="signal peptide" evidence="1">
    <location>
        <begin position="1"/>
        <end position="25"/>
    </location>
</feature>
<proteinExistence type="predicted"/>
<protein>
    <submittedName>
        <fullName evidence="2">DUF1571 domain-containing protein</fullName>
    </submittedName>
</protein>
<gene>
    <name evidence="2" type="ORF">GF359_01400</name>
</gene>
<sequence length="220" mass="24532">MKKLAVKLVIAAVILCVTTIRGGQATEALNKMRNAWGGVSTYTVKLTSYQEKGNKSQQSTIEMSYKSPGWIRMKVVDGYQKGSEGVYDPGKDRIQVKWAGVALPVFLSPDAKMTKSLRGEKITSLSFGAMCKKADWYIANGSLSWVGTDTFDGAECSVIEFKTSSPEANLGIARERWWLDKKTGFPRKVYAYDSEGKRVQWNVYRNLVINPSLPADHFKL</sequence>
<dbReference type="AlphaFoldDB" id="A0A9D5QCB9"/>
<comment type="caution">
    <text evidence="2">The sequence shown here is derived from an EMBL/GenBank/DDBJ whole genome shotgun (WGS) entry which is preliminary data.</text>
</comment>